<gene>
    <name evidence="1" type="ORF">BU23DRAFT_293331</name>
</gene>
<dbReference type="Proteomes" id="UP000800036">
    <property type="component" value="Unassembled WGS sequence"/>
</dbReference>
<evidence type="ECO:0000313" key="1">
    <source>
        <dbReference type="EMBL" id="KAF1967305.1"/>
    </source>
</evidence>
<reference evidence="1" key="1">
    <citation type="journal article" date="2020" name="Stud. Mycol.">
        <title>101 Dothideomycetes genomes: a test case for predicting lifestyles and emergence of pathogens.</title>
        <authorList>
            <person name="Haridas S."/>
            <person name="Albert R."/>
            <person name="Binder M."/>
            <person name="Bloem J."/>
            <person name="Labutti K."/>
            <person name="Salamov A."/>
            <person name="Andreopoulos B."/>
            <person name="Baker S."/>
            <person name="Barry K."/>
            <person name="Bills G."/>
            <person name="Bluhm B."/>
            <person name="Cannon C."/>
            <person name="Castanera R."/>
            <person name="Culley D."/>
            <person name="Daum C."/>
            <person name="Ezra D."/>
            <person name="Gonzalez J."/>
            <person name="Henrissat B."/>
            <person name="Kuo A."/>
            <person name="Liang C."/>
            <person name="Lipzen A."/>
            <person name="Lutzoni F."/>
            <person name="Magnuson J."/>
            <person name="Mondo S."/>
            <person name="Nolan M."/>
            <person name="Ohm R."/>
            <person name="Pangilinan J."/>
            <person name="Park H.-J."/>
            <person name="Ramirez L."/>
            <person name="Alfaro M."/>
            <person name="Sun H."/>
            <person name="Tritt A."/>
            <person name="Yoshinaga Y."/>
            <person name="Zwiers L.-H."/>
            <person name="Turgeon B."/>
            <person name="Goodwin S."/>
            <person name="Spatafora J."/>
            <person name="Crous P."/>
            <person name="Grigoriev I."/>
        </authorList>
    </citation>
    <scope>NUCLEOTIDE SEQUENCE</scope>
    <source>
        <strain evidence="1">CBS 107.79</strain>
    </source>
</reference>
<dbReference type="AlphaFoldDB" id="A0A6A5UR03"/>
<organism evidence="1 2">
    <name type="scientific">Bimuria novae-zelandiae CBS 107.79</name>
    <dbReference type="NCBI Taxonomy" id="1447943"/>
    <lineage>
        <taxon>Eukaryota</taxon>
        <taxon>Fungi</taxon>
        <taxon>Dikarya</taxon>
        <taxon>Ascomycota</taxon>
        <taxon>Pezizomycotina</taxon>
        <taxon>Dothideomycetes</taxon>
        <taxon>Pleosporomycetidae</taxon>
        <taxon>Pleosporales</taxon>
        <taxon>Massarineae</taxon>
        <taxon>Didymosphaeriaceae</taxon>
        <taxon>Bimuria</taxon>
    </lineage>
</organism>
<proteinExistence type="predicted"/>
<dbReference type="EMBL" id="ML976734">
    <property type="protein sequence ID" value="KAF1967305.1"/>
    <property type="molecule type" value="Genomic_DNA"/>
</dbReference>
<keyword evidence="2" id="KW-1185">Reference proteome</keyword>
<protein>
    <submittedName>
        <fullName evidence="1">Uncharacterized protein</fullName>
    </submittedName>
</protein>
<accession>A0A6A5UR03</accession>
<sequence length="187" mass="21720">MPPMICECDDGFESQLKYVLHKSTVQRWNLAGCWTHSWFKSLGLLVRRMICVVELDGIRVFQELCQNLAVRIPTLEYFYGVRREANGNTGKHELERPSLCLEQRFKSMCVRSMFRYRQKSDFVLAKRNSSHLRCHARASILQRKVNTSTRFTTHAQLPGIRIATITLLFIHVVDINPVPELPRQAAM</sequence>
<name>A0A6A5UR03_9PLEO</name>
<evidence type="ECO:0000313" key="2">
    <source>
        <dbReference type="Proteomes" id="UP000800036"/>
    </source>
</evidence>